<evidence type="ECO:0008006" key="4">
    <source>
        <dbReference type="Google" id="ProtNLM"/>
    </source>
</evidence>
<comment type="caution">
    <text evidence="2">The sequence shown here is derived from an EMBL/GenBank/DDBJ whole genome shotgun (WGS) entry which is preliminary data.</text>
</comment>
<dbReference type="AlphaFoldDB" id="A0A4R1F9E2"/>
<reference evidence="2 3" key="1">
    <citation type="submission" date="2019-03" db="EMBL/GenBank/DDBJ databases">
        <title>Genomic Encyclopedia of Type Strains, Phase IV (KMG-IV): sequencing the most valuable type-strain genomes for metagenomic binning, comparative biology and taxonomic classification.</title>
        <authorList>
            <person name="Goeker M."/>
        </authorList>
    </citation>
    <scope>NUCLEOTIDE SEQUENCE [LARGE SCALE GENOMIC DNA]</scope>
    <source>
        <strain evidence="2 3">DSM 24830</strain>
    </source>
</reference>
<gene>
    <name evidence="2" type="ORF">EV695_0332</name>
</gene>
<dbReference type="RefSeq" id="WP_131904173.1">
    <property type="nucleotide sequence ID" value="NZ_BAAAFU010000008.1"/>
</dbReference>
<evidence type="ECO:0000313" key="2">
    <source>
        <dbReference type="EMBL" id="TCJ88478.1"/>
    </source>
</evidence>
<proteinExistence type="predicted"/>
<feature type="transmembrane region" description="Helical" evidence="1">
    <location>
        <begin position="100"/>
        <end position="123"/>
    </location>
</feature>
<keyword evidence="3" id="KW-1185">Reference proteome</keyword>
<keyword evidence="1" id="KW-0472">Membrane</keyword>
<dbReference type="OrthoDB" id="8912654at2"/>
<dbReference type="EMBL" id="SMFQ01000002">
    <property type="protein sequence ID" value="TCJ88478.1"/>
    <property type="molecule type" value="Genomic_DNA"/>
</dbReference>
<sequence>MTDFLNNAFAFPTLFYTGLLILTVLYWLASSLGFADLDLSEGVEIEVPDVADTSGWLSKFKLDGIPLTISISLVIFFSWVICFIAVHYYQDQISNNLVEIFVGIWIIILAPFISAPIVGTLLTPLKPFFQKLKDSAEGRHADSLIGHLAIVRTNKVTMNFGDAEINDEGANLILKIRAEEPNDFKRGDSVIITEYIADENTYRVRATA</sequence>
<organism evidence="2 3">
    <name type="scientific">Cocleimonas flava</name>
    <dbReference type="NCBI Taxonomy" id="634765"/>
    <lineage>
        <taxon>Bacteria</taxon>
        <taxon>Pseudomonadati</taxon>
        <taxon>Pseudomonadota</taxon>
        <taxon>Gammaproteobacteria</taxon>
        <taxon>Thiotrichales</taxon>
        <taxon>Thiotrichaceae</taxon>
        <taxon>Cocleimonas</taxon>
    </lineage>
</organism>
<feature type="transmembrane region" description="Helical" evidence="1">
    <location>
        <begin position="6"/>
        <end position="29"/>
    </location>
</feature>
<feature type="transmembrane region" description="Helical" evidence="1">
    <location>
        <begin position="67"/>
        <end position="88"/>
    </location>
</feature>
<name>A0A4R1F9E2_9GAMM</name>
<dbReference type="Proteomes" id="UP000294887">
    <property type="component" value="Unassembled WGS sequence"/>
</dbReference>
<evidence type="ECO:0000256" key="1">
    <source>
        <dbReference type="SAM" id="Phobius"/>
    </source>
</evidence>
<keyword evidence="1" id="KW-1133">Transmembrane helix</keyword>
<protein>
    <recommendedName>
        <fullName evidence="4">DUF1449 domain-containing protein</fullName>
    </recommendedName>
</protein>
<accession>A0A4R1F9E2</accession>
<evidence type="ECO:0000313" key="3">
    <source>
        <dbReference type="Proteomes" id="UP000294887"/>
    </source>
</evidence>
<keyword evidence="1" id="KW-0812">Transmembrane</keyword>